<dbReference type="PIRSF" id="PIRSF006171">
    <property type="entry name" value="RR_citrat_malat"/>
    <property type="match status" value="1"/>
</dbReference>
<dbReference type="PANTHER" id="PTHR45526:SF1">
    <property type="entry name" value="TRANSCRIPTIONAL REGULATORY PROTEIN DCUR-RELATED"/>
    <property type="match status" value="1"/>
</dbReference>
<dbReference type="InterPro" id="IPR024187">
    <property type="entry name" value="Sig_transdc_resp-reg_cit/mal"/>
</dbReference>
<organism evidence="12 13">
    <name type="scientific">Brevibacillus formosus</name>
    <dbReference type="NCBI Taxonomy" id="54913"/>
    <lineage>
        <taxon>Bacteria</taxon>
        <taxon>Bacillati</taxon>
        <taxon>Bacillota</taxon>
        <taxon>Bacilli</taxon>
        <taxon>Bacillales</taxon>
        <taxon>Paenibacillaceae</taxon>
        <taxon>Brevibacillus</taxon>
    </lineage>
</organism>
<evidence type="ECO:0000256" key="2">
    <source>
        <dbReference type="ARBA" id="ARBA00022490"/>
    </source>
</evidence>
<accession>A0A220MBI4</accession>
<evidence type="ECO:0000256" key="5">
    <source>
        <dbReference type="ARBA" id="ARBA00023015"/>
    </source>
</evidence>
<evidence type="ECO:0000256" key="10">
    <source>
        <dbReference type="PROSITE-ProRule" id="PRU00169"/>
    </source>
</evidence>
<dbReference type="PANTHER" id="PTHR45526">
    <property type="entry name" value="TRANSCRIPTIONAL REGULATORY PROTEIN DPIA"/>
    <property type="match status" value="1"/>
</dbReference>
<sequence length="253" mass="28415">MEKDNDNIRVLIMEDDPMVQEINKQFIERVPGFVVVGIAANGADGLKLVNELTPDLVIIDIFMPIQDGVKALMELRAAKHAVDVIVVTAAKDKTTIQSMLRNGAMDYIIKPFQFERIKQSLENYREFRRRIDWEGTASQDEVDQLLFRKSPEKEQADATPGRAVLPKGLHAVTMEQIMRQIEKESQPLSADDVAERVGIARVTARRYLDYLEKSGSVRMDVSYGGVGRPTNRYVRVTSQDAGGTGGKGRHDRL</sequence>
<dbReference type="InterPro" id="IPR036390">
    <property type="entry name" value="WH_DNA-bd_sf"/>
</dbReference>
<dbReference type="CDD" id="cd19925">
    <property type="entry name" value="REC_citrate_TCS"/>
    <property type="match status" value="1"/>
</dbReference>
<evidence type="ECO:0000259" key="11">
    <source>
        <dbReference type="PROSITE" id="PS50110"/>
    </source>
</evidence>
<dbReference type="PROSITE" id="PS50110">
    <property type="entry name" value="RESPONSE_REGULATORY"/>
    <property type="match status" value="1"/>
</dbReference>
<dbReference type="GO" id="GO:0000156">
    <property type="term" value="F:phosphorelay response regulator activity"/>
    <property type="evidence" value="ECO:0007669"/>
    <property type="project" value="TreeGrafter"/>
</dbReference>
<dbReference type="Pfam" id="PF00072">
    <property type="entry name" value="Response_reg"/>
    <property type="match status" value="1"/>
</dbReference>
<dbReference type="InterPro" id="IPR011006">
    <property type="entry name" value="CheY-like_superfamily"/>
</dbReference>
<evidence type="ECO:0000256" key="3">
    <source>
        <dbReference type="ARBA" id="ARBA00022553"/>
    </source>
</evidence>
<dbReference type="GO" id="GO:0003677">
    <property type="term" value="F:DNA binding"/>
    <property type="evidence" value="ECO:0007669"/>
    <property type="project" value="UniProtKB-KW"/>
</dbReference>
<evidence type="ECO:0000313" key="13">
    <source>
        <dbReference type="Proteomes" id="UP000197781"/>
    </source>
</evidence>
<feature type="modified residue" description="4-aspartylphosphate" evidence="10">
    <location>
        <position position="60"/>
    </location>
</feature>
<keyword evidence="4 9" id="KW-0902">Two-component regulatory system</keyword>
<keyword evidence="5 9" id="KW-0805">Transcription regulation</keyword>
<keyword evidence="6 9" id="KW-0238">DNA-binding</keyword>
<keyword evidence="8 9" id="KW-0804">Transcription</keyword>
<dbReference type="SUPFAM" id="SSF46785">
    <property type="entry name" value="Winged helix' DNA-binding domain"/>
    <property type="match status" value="1"/>
</dbReference>
<dbReference type="InterPro" id="IPR001789">
    <property type="entry name" value="Sig_transdc_resp-reg_receiver"/>
</dbReference>
<name>A0A220MBI4_9BACL</name>
<evidence type="ECO:0000256" key="1">
    <source>
        <dbReference type="ARBA" id="ARBA00004496"/>
    </source>
</evidence>
<evidence type="ECO:0000256" key="7">
    <source>
        <dbReference type="ARBA" id="ARBA00023159"/>
    </source>
</evidence>
<dbReference type="Gene3D" id="3.40.50.2300">
    <property type="match status" value="1"/>
</dbReference>
<dbReference type="AlphaFoldDB" id="A0A220MBI4"/>
<dbReference type="KEGG" id="bfm:BP422_01605"/>
<dbReference type="Pfam" id="PF09339">
    <property type="entry name" value="HTH_IclR"/>
    <property type="match status" value="1"/>
</dbReference>
<keyword evidence="3 10" id="KW-0597">Phosphoprotein</keyword>
<evidence type="ECO:0000256" key="9">
    <source>
        <dbReference type="PIRNR" id="PIRNR006171"/>
    </source>
</evidence>
<evidence type="ECO:0000256" key="8">
    <source>
        <dbReference type="ARBA" id="ARBA00023163"/>
    </source>
</evidence>
<dbReference type="InterPro" id="IPR036388">
    <property type="entry name" value="WH-like_DNA-bd_sf"/>
</dbReference>
<comment type="subcellular location">
    <subcellularLocation>
        <location evidence="1 9">Cytoplasm</location>
    </subcellularLocation>
</comment>
<dbReference type="RefSeq" id="WP_088906266.1">
    <property type="nucleotide sequence ID" value="NZ_CP018145.1"/>
</dbReference>
<dbReference type="EMBL" id="CP018145">
    <property type="protein sequence ID" value="ASJ52347.1"/>
    <property type="molecule type" value="Genomic_DNA"/>
</dbReference>
<keyword evidence="2 9" id="KW-0963">Cytoplasm</keyword>
<feature type="domain" description="Response regulatory" evidence="11">
    <location>
        <begin position="9"/>
        <end position="125"/>
    </location>
</feature>
<dbReference type="InterPro" id="IPR051271">
    <property type="entry name" value="2C-system_Tx_regulators"/>
</dbReference>
<dbReference type="Gene3D" id="1.10.10.10">
    <property type="entry name" value="Winged helix-like DNA-binding domain superfamily/Winged helix DNA-binding domain"/>
    <property type="match status" value="1"/>
</dbReference>
<gene>
    <name evidence="12" type="ORF">BP422_01605</name>
</gene>
<evidence type="ECO:0000313" key="12">
    <source>
        <dbReference type="EMBL" id="ASJ52347.1"/>
    </source>
</evidence>
<proteinExistence type="predicted"/>
<protein>
    <recommendedName>
        <fullName evidence="9">Transcriptional regulatory protein</fullName>
    </recommendedName>
</protein>
<dbReference type="Proteomes" id="UP000197781">
    <property type="component" value="Chromosome"/>
</dbReference>
<keyword evidence="7 9" id="KW-0010">Activator</keyword>
<dbReference type="SUPFAM" id="SSF52172">
    <property type="entry name" value="CheY-like"/>
    <property type="match status" value="1"/>
</dbReference>
<evidence type="ECO:0000256" key="4">
    <source>
        <dbReference type="ARBA" id="ARBA00023012"/>
    </source>
</evidence>
<reference evidence="12 13" key="1">
    <citation type="submission" date="2016-11" db="EMBL/GenBank/DDBJ databases">
        <authorList>
            <person name="Jaros S."/>
            <person name="Januszkiewicz K."/>
            <person name="Wedrychowicz H."/>
        </authorList>
    </citation>
    <scope>NUCLEOTIDE SEQUENCE [LARGE SCALE GENOMIC DNA]</scope>
    <source>
        <strain evidence="12 13">NF2</strain>
    </source>
</reference>
<dbReference type="GO" id="GO:0003700">
    <property type="term" value="F:DNA-binding transcription factor activity"/>
    <property type="evidence" value="ECO:0007669"/>
    <property type="project" value="InterPro"/>
</dbReference>
<dbReference type="GO" id="GO:0005737">
    <property type="term" value="C:cytoplasm"/>
    <property type="evidence" value="ECO:0007669"/>
    <property type="project" value="UniProtKB-SubCell"/>
</dbReference>
<evidence type="ECO:0000256" key="6">
    <source>
        <dbReference type="ARBA" id="ARBA00023125"/>
    </source>
</evidence>
<dbReference type="SMART" id="SM00448">
    <property type="entry name" value="REC"/>
    <property type="match status" value="1"/>
</dbReference>
<dbReference type="InterPro" id="IPR005471">
    <property type="entry name" value="Tscrpt_reg_IclR_N"/>
</dbReference>